<accession>A0A382BVJ7</accession>
<dbReference type="AlphaFoldDB" id="A0A382BVJ7"/>
<sequence>MIEMIAAMVLVSILVPGISVIVRGSLMNVAFTNMAVLANMEANYAQRKFIKDINGVSSFSNGNLSANNLRFTSSFNSSVYEYVIDNGTRTIKCSKDAGTSGLLIQRVVKDTTINAVNYISKFTYKDKNNSDLGGSPDAADVHGVELTFYLLRGESFYKYTTYATIDNNQLDL</sequence>
<reference evidence="1" key="1">
    <citation type="submission" date="2018-05" db="EMBL/GenBank/DDBJ databases">
        <authorList>
            <person name="Lanie J.A."/>
            <person name="Ng W.-L."/>
            <person name="Kazmierczak K.M."/>
            <person name="Andrzejewski T.M."/>
            <person name="Davidsen T.M."/>
            <person name="Wayne K.J."/>
            <person name="Tettelin H."/>
            <person name="Glass J.I."/>
            <person name="Rusch D."/>
            <person name="Podicherti R."/>
            <person name="Tsui H.-C.T."/>
            <person name="Winkler M.E."/>
        </authorList>
    </citation>
    <scope>NUCLEOTIDE SEQUENCE</scope>
</reference>
<dbReference type="EMBL" id="UINC01031451">
    <property type="protein sequence ID" value="SVB17522.1"/>
    <property type="molecule type" value="Genomic_DNA"/>
</dbReference>
<evidence type="ECO:0008006" key="2">
    <source>
        <dbReference type="Google" id="ProtNLM"/>
    </source>
</evidence>
<gene>
    <name evidence="1" type="ORF">METZ01_LOCUS170376</name>
</gene>
<name>A0A382BVJ7_9ZZZZ</name>
<proteinExistence type="predicted"/>
<evidence type="ECO:0000313" key="1">
    <source>
        <dbReference type="EMBL" id="SVB17522.1"/>
    </source>
</evidence>
<organism evidence="1">
    <name type="scientific">marine metagenome</name>
    <dbReference type="NCBI Taxonomy" id="408172"/>
    <lineage>
        <taxon>unclassified sequences</taxon>
        <taxon>metagenomes</taxon>
        <taxon>ecological metagenomes</taxon>
    </lineage>
</organism>
<protein>
    <recommendedName>
        <fullName evidence="2">General secretion pathway GspH domain-containing protein</fullName>
    </recommendedName>
</protein>